<evidence type="ECO:0000313" key="2">
    <source>
        <dbReference type="Proteomes" id="UP001165498"/>
    </source>
</evidence>
<accession>A0ABT1QQS2</accession>
<dbReference type="EMBL" id="JANFQO010000005">
    <property type="protein sequence ID" value="MCQ4164601.1"/>
    <property type="molecule type" value="Genomic_DNA"/>
</dbReference>
<reference evidence="1" key="1">
    <citation type="submission" date="2022-07" db="EMBL/GenBank/DDBJ databases">
        <title>Tahibacter sp., a new gammaproteobacterium isolated from the silt sample collected at pig farm.</title>
        <authorList>
            <person name="Chen H."/>
        </authorList>
    </citation>
    <scope>NUCLEOTIDE SEQUENCE</scope>
    <source>
        <strain evidence="1">P2K</strain>
    </source>
</reference>
<comment type="caution">
    <text evidence="1">The sequence shown here is derived from an EMBL/GenBank/DDBJ whole genome shotgun (WGS) entry which is preliminary data.</text>
</comment>
<dbReference type="RefSeq" id="WP_255913447.1">
    <property type="nucleotide sequence ID" value="NZ_JANFQO010000005.1"/>
</dbReference>
<evidence type="ECO:0000313" key="1">
    <source>
        <dbReference type="EMBL" id="MCQ4164601.1"/>
    </source>
</evidence>
<evidence type="ECO:0008006" key="3">
    <source>
        <dbReference type="Google" id="ProtNLM"/>
    </source>
</evidence>
<keyword evidence="2" id="KW-1185">Reference proteome</keyword>
<name>A0ABT1QQS2_9GAMM</name>
<dbReference type="Proteomes" id="UP001165498">
    <property type="component" value="Unassembled WGS sequence"/>
</dbReference>
<gene>
    <name evidence="1" type="ORF">NM961_07750</name>
</gene>
<organism evidence="1 2">
    <name type="scientific">Tahibacter harae</name>
    <dbReference type="NCBI Taxonomy" id="2963937"/>
    <lineage>
        <taxon>Bacteria</taxon>
        <taxon>Pseudomonadati</taxon>
        <taxon>Pseudomonadota</taxon>
        <taxon>Gammaproteobacteria</taxon>
        <taxon>Lysobacterales</taxon>
        <taxon>Rhodanobacteraceae</taxon>
        <taxon>Tahibacter</taxon>
    </lineage>
</organism>
<proteinExistence type="predicted"/>
<sequence>MKTGRNLRELFSFPGFAAAATLKGVYGDPKARVVTLRRRKKRGVF</sequence>
<protein>
    <recommendedName>
        <fullName evidence="3">Transposase</fullName>
    </recommendedName>
</protein>